<protein>
    <submittedName>
        <fullName evidence="1">Uncharacterized protein</fullName>
    </submittedName>
</protein>
<keyword evidence="2" id="KW-1185">Reference proteome</keyword>
<dbReference type="AlphaFoldDB" id="A0A1A9UEJ4"/>
<dbReference type="EnsemblMetazoa" id="GAUT002228-RA">
    <property type="protein sequence ID" value="GAUT002228-PA"/>
    <property type="gene ID" value="GAUT002228"/>
</dbReference>
<evidence type="ECO:0000313" key="2">
    <source>
        <dbReference type="Proteomes" id="UP000078200"/>
    </source>
</evidence>
<organism evidence="1 2">
    <name type="scientific">Glossina austeni</name>
    <name type="common">Savannah tsetse fly</name>
    <dbReference type="NCBI Taxonomy" id="7395"/>
    <lineage>
        <taxon>Eukaryota</taxon>
        <taxon>Metazoa</taxon>
        <taxon>Ecdysozoa</taxon>
        <taxon>Arthropoda</taxon>
        <taxon>Hexapoda</taxon>
        <taxon>Insecta</taxon>
        <taxon>Pterygota</taxon>
        <taxon>Neoptera</taxon>
        <taxon>Endopterygota</taxon>
        <taxon>Diptera</taxon>
        <taxon>Brachycera</taxon>
        <taxon>Muscomorpha</taxon>
        <taxon>Hippoboscoidea</taxon>
        <taxon>Glossinidae</taxon>
        <taxon>Glossina</taxon>
    </lineage>
</organism>
<evidence type="ECO:0000313" key="1">
    <source>
        <dbReference type="EnsemblMetazoa" id="GAUT002228-PA"/>
    </source>
</evidence>
<dbReference type="Proteomes" id="UP000078200">
    <property type="component" value="Unassembled WGS sequence"/>
</dbReference>
<dbReference type="VEuPathDB" id="VectorBase:GAUT002228"/>
<proteinExistence type="predicted"/>
<reference evidence="1" key="1">
    <citation type="submission" date="2020-05" db="UniProtKB">
        <authorList>
            <consortium name="EnsemblMetazoa"/>
        </authorList>
    </citation>
    <scope>IDENTIFICATION</scope>
    <source>
        <strain evidence="1">TTRI</strain>
    </source>
</reference>
<name>A0A1A9UEJ4_GLOAU</name>
<accession>A0A1A9UEJ4</accession>
<sequence>MSGADPKQGLSRRTRKARSLISEAGLRRGLSGRTKAGVGPLLCWFVLSLPSCDEAMQPFSGNFDEFATADDDAFLVFFIFFIGAFNMSRPSSKVALVEESKPRSARILKCFLGISSTLPPSSLLRVRFIDSLMLAIAKDFTKVNLIVLLGQVRLSSSVLFLFRKNTPSKHTAVIMCAAADKIGISDLNFKQFPRHRLPGRYRFDCVKLPTTSHLLV</sequence>